<keyword evidence="1" id="KW-1133">Transmembrane helix</keyword>
<keyword evidence="3" id="KW-1185">Reference proteome</keyword>
<evidence type="ECO:0000313" key="3">
    <source>
        <dbReference type="Proteomes" id="UP000182840"/>
    </source>
</evidence>
<keyword evidence="1" id="KW-0812">Transmembrane</keyword>
<keyword evidence="1" id="KW-0472">Membrane</keyword>
<protein>
    <recommendedName>
        <fullName evidence="4">DUF3309 domain-containing protein</fullName>
    </recommendedName>
</protein>
<evidence type="ECO:0000256" key="1">
    <source>
        <dbReference type="SAM" id="Phobius"/>
    </source>
</evidence>
<evidence type="ECO:0008006" key="4">
    <source>
        <dbReference type="Google" id="ProtNLM"/>
    </source>
</evidence>
<dbReference type="Proteomes" id="UP000182840">
    <property type="component" value="Chromosome"/>
</dbReference>
<sequence length="66" mass="7453">MAVGLLVLLILIVLFAATVPVYPYSRRWGYSPMSLILLIVAFWLILIYFGWIAMSWPETAMPVPPA</sequence>
<accession>A0A1L3SN32</accession>
<dbReference type="KEGG" id="meso:BSQ44_04595"/>
<dbReference type="STRING" id="1670800.BSQ44_04595"/>
<organism evidence="2 3">
    <name type="scientific">Aquibium oceanicum</name>
    <dbReference type="NCBI Taxonomy" id="1670800"/>
    <lineage>
        <taxon>Bacteria</taxon>
        <taxon>Pseudomonadati</taxon>
        <taxon>Pseudomonadota</taxon>
        <taxon>Alphaproteobacteria</taxon>
        <taxon>Hyphomicrobiales</taxon>
        <taxon>Phyllobacteriaceae</taxon>
        <taxon>Aquibium</taxon>
    </lineage>
</organism>
<dbReference type="AlphaFoldDB" id="A0A1L3SN32"/>
<gene>
    <name evidence="2" type="ORF">BSQ44_04595</name>
</gene>
<feature type="transmembrane region" description="Helical" evidence="1">
    <location>
        <begin position="32"/>
        <end position="51"/>
    </location>
</feature>
<dbReference type="Pfam" id="PF11752">
    <property type="entry name" value="DUF3309"/>
    <property type="match status" value="1"/>
</dbReference>
<dbReference type="EMBL" id="CP018171">
    <property type="protein sequence ID" value="APH70745.1"/>
    <property type="molecule type" value="Genomic_DNA"/>
</dbReference>
<dbReference type="InterPro" id="IPR021738">
    <property type="entry name" value="DUF3309"/>
</dbReference>
<evidence type="ECO:0000313" key="2">
    <source>
        <dbReference type="EMBL" id="APH70745.1"/>
    </source>
</evidence>
<reference evidence="3" key="1">
    <citation type="submission" date="2016-11" db="EMBL/GenBank/DDBJ databases">
        <title>Mesorhizobium oceanicum sp. nov., isolated from deep seawater in South China Sea.</title>
        <authorList>
            <person name="Fu G.-Y."/>
        </authorList>
    </citation>
    <scope>NUCLEOTIDE SEQUENCE [LARGE SCALE GENOMIC DNA]</scope>
    <source>
        <strain evidence="3">B7</strain>
    </source>
</reference>
<name>A0A1L3SN32_9HYPH</name>
<proteinExistence type="predicted"/>